<dbReference type="GO" id="GO:0005768">
    <property type="term" value="C:endosome"/>
    <property type="evidence" value="ECO:0007669"/>
    <property type="project" value="TreeGrafter"/>
</dbReference>
<dbReference type="Pfam" id="PF13949">
    <property type="entry name" value="ALIX_LYPXL_bnd"/>
    <property type="match status" value="1"/>
</dbReference>
<name>A0A177ABP6_9PEZI</name>
<dbReference type="GeneID" id="36287123"/>
<accession>A0A177ABP6</accession>
<protein>
    <submittedName>
        <fullName evidence="4">pH-response regulator protein palA/rim20</fullName>
    </submittedName>
</protein>
<dbReference type="EMBL" id="KV441393">
    <property type="protein sequence ID" value="OAF59526.2"/>
    <property type="molecule type" value="Genomic_DNA"/>
</dbReference>
<evidence type="ECO:0000256" key="1">
    <source>
        <dbReference type="ARBA" id="ARBA00038154"/>
    </source>
</evidence>
<dbReference type="Gene3D" id="1.20.120.560">
    <property type="entry name" value="alix/aip1 in complex with the ypdl late domain"/>
    <property type="match status" value="1"/>
</dbReference>
<feature type="domain" description="BRO1" evidence="3">
    <location>
        <begin position="4"/>
        <end position="397"/>
    </location>
</feature>
<dbReference type="AlphaFoldDB" id="A0A177ABP6"/>
<dbReference type="InterPro" id="IPR025304">
    <property type="entry name" value="ALIX_V_dom"/>
</dbReference>
<dbReference type="Gene3D" id="1.25.40.280">
    <property type="entry name" value="alix/aip1 like domains"/>
    <property type="match status" value="1"/>
</dbReference>
<dbReference type="VEuPathDB" id="FungiDB:GMDG_03247"/>
<evidence type="ECO:0000256" key="2">
    <source>
        <dbReference type="SAM" id="MobiDB-lite"/>
    </source>
</evidence>
<dbReference type="eggNOG" id="KOG2220">
    <property type="taxonomic scope" value="Eukaryota"/>
</dbReference>
<proteinExistence type="inferred from homology"/>
<sequence>MASNILFLPFRKAHSLVLSDAIRQYISGKYDQHPDMFKQDLEVIDSLRREAINVREPHITGLKKIAAYAAQLVWMGGKFPIDIGADFTWFSALGYNTKRPISQDNLKFELCNVLFNLAALYSQLAVSVNSSSPDGLKSAANYFCLAAGVISHIKDKVVPELRTAPVEDMDIVTLESLQELLLAQGQECFWQKAVMDGYKDASIAKLAARVSDLYSTAGDWAVQSEAISSEWIHHMAAKHHHFAAAAQYRQACDCLEKRKYGEEVARLRDSMLCVNDALKEARYVNKTVLSDLNGLKNKVSEDLKRAEKDNDIIYLNPVPPKPELKTIERAGMVVARVPPDVASPLDHLGDNAMFGPPLFAKLVPFAVHLAASIYEERRDRLVITQLTAPLSALTASIHSTLSALSLPGSLQALEKPLGIPPALLAHAEELRQSDAIARLDRSFADTAKLKATDAATFASGRDALLAEEAEDAALRARFGTLRWTRPPSREAAPKLHAQIAEIESYLASAAASDDLVRDMYRNLAPLLRILAGPDRGLADFVPASRRAAIPPKLEAEALALRTCLNDISRLESRRRRRIEALREAARADDVHPALLAEAARLERERPDVTIVTAHFEAFFDARLGSRYDSEIAAVAAEAEEQATLLRAVERANADFVRARRGEGGGEREKALQQLEGAWVGYKDVVAKLEMGRTFYNDLSRIVGRFREEAREFGYRRRAEAAGLESDLSLPPLSSLSLQNQAQQQQQQQPPASHAPSRPQQSEPMPAPIATRNPAPPPQPQQQQQQQPPLPPGPVAGMWNPEMGIRFGGSPAPMGDAKKQQQPQAGVWDPSAGLRFG</sequence>
<dbReference type="CDD" id="cd09241">
    <property type="entry name" value="BRO1_ScRim20-like"/>
    <property type="match status" value="1"/>
</dbReference>
<dbReference type="RefSeq" id="XP_024324809.1">
    <property type="nucleotide sequence ID" value="XM_024467687.1"/>
</dbReference>
<dbReference type="Gene3D" id="1.20.140.50">
    <property type="entry name" value="alix/aip1 like domains"/>
    <property type="match status" value="1"/>
</dbReference>
<dbReference type="Pfam" id="PF03097">
    <property type="entry name" value="BRO1"/>
    <property type="match status" value="1"/>
</dbReference>
<dbReference type="PANTHER" id="PTHR23030">
    <property type="entry name" value="PCD6 INTERACTING PROTEIN-RELATED"/>
    <property type="match status" value="1"/>
</dbReference>
<evidence type="ECO:0000259" key="3">
    <source>
        <dbReference type="PROSITE" id="PS51180"/>
    </source>
</evidence>
<dbReference type="OrthoDB" id="64867at2759"/>
<organism evidence="4">
    <name type="scientific">Pseudogymnoascus destructans</name>
    <dbReference type="NCBI Taxonomy" id="655981"/>
    <lineage>
        <taxon>Eukaryota</taxon>
        <taxon>Fungi</taxon>
        <taxon>Dikarya</taxon>
        <taxon>Ascomycota</taxon>
        <taxon>Pezizomycotina</taxon>
        <taxon>Leotiomycetes</taxon>
        <taxon>Thelebolales</taxon>
        <taxon>Thelebolaceae</taxon>
        <taxon>Pseudogymnoascus</taxon>
    </lineage>
</organism>
<comment type="similarity">
    <text evidence="1">Belongs to the palA/RIM20 family.</text>
</comment>
<reference evidence="4" key="1">
    <citation type="submission" date="2016-03" db="EMBL/GenBank/DDBJ databases">
        <title>Updated assembly of Pseudogymnoascus destructans, the fungus causing white-nose syndrome of bats.</title>
        <authorList>
            <person name="Palmer J.M."/>
            <person name="Drees K.P."/>
            <person name="Foster J.T."/>
            <person name="Lindner D.L."/>
        </authorList>
    </citation>
    <scope>NUCLEOTIDE SEQUENCE [LARGE SCALE GENOMIC DNA]</scope>
    <source>
        <strain evidence="4">20631-21</strain>
    </source>
</reference>
<dbReference type="InterPro" id="IPR004328">
    <property type="entry name" value="BRO1_dom"/>
</dbReference>
<dbReference type="PANTHER" id="PTHR23030:SF39">
    <property type="entry name" value="PROGRAMMED CELL DEATH 6-INTERACTING PROTEIN"/>
    <property type="match status" value="1"/>
</dbReference>
<dbReference type="Proteomes" id="UP000077154">
    <property type="component" value="Unassembled WGS sequence"/>
</dbReference>
<dbReference type="SMART" id="SM01041">
    <property type="entry name" value="BRO1"/>
    <property type="match status" value="1"/>
</dbReference>
<gene>
    <name evidence="4" type="primary">RIM20</name>
    <name evidence="4" type="ORF">VC83_04050</name>
</gene>
<feature type="region of interest" description="Disordered" evidence="2">
    <location>
        <begin position="736"/>
        <end position="836"/>
    </location>
</feature>
<dbReference type="InterPro" id="IPR038499">
    <property type="entry name" value="BRO1_sf"/>
</dbReference>
<feature type="compositionally biased region" description="Low complexity" evidence="2">
    <location>
        <begin position="736"/>
        <end position="761"/>
    </location>
</feature>
<dbReference type="PROSITE" id="PS51180">
    <property type="entry name" value="BRO1"/>
    <property type="match status" value="1"/>
</dbReference>
<evidence type="ECO:0000313" key="4">
    <source>
        <dbReference type="EMBL" id="OAF59526.2"/>
    </source>
</evidence>